<dbReference type="UniPathway" id="UPA00148"/>
<gene>
    <name evidence="4 8" type="primary">cobQ</name>
    <name evidence="8" type="ORF">GCM10010123_24220</name>
</gene>
<dbReference type="InterPro" id="IPR011698">
    <property type="entry name" value="GATase_3"/>
</dbReference>
<dbReference type="HAMAP" id="MF_00028">
    <property type="entry name" value="CobQ"/>
    <property type="match status" value="1"/>
</dbReference>
<feature type="compositionally biased region" description="Pro residues" evidence="5">
    <location>
        <begin position="502"/>
        <end position="511"/>
    </location>
</feature>
<evidence type="ECO:0000259" key="7">
    <source>
        <dbReference type="Pfam" id="PF07685"/>
    </source>
</evidence>
<dbReference type="PANTHER" id="PTHR21343">
    <property type="entry name" value="DETHIOBIOTIN SYNTHETASE"/>
    <property type="match status" value="1"/>
</dbReference>
<feature type="region of interest" description="Disordered" evidence="5">
    <location>
        <begin position="502"/>
        <end position="553"/>
    </location>
</feature>
<evidence type="ECO:0000256" key="5">
    <source>
        <dbReference type="SAM" id="MobiDB-lite"/>
    </source>
</evidence>
<keyword evidence="9" id="KW-1185">Reference proteome</keyword>
<dbReference type="NCBIfam" id="TIGR00313">
    <property type="entry name" value="cobQ"/>
    <property type="match status" value="1"/>
</dbReference>
<dbReference type="PROSITE" id="PS51274">
    <property type="entry name" value="GATASE_COBBQ"/>
    <property type="match status" value="1"/>
</dbReference>
<dbReference type="InterPro" id="IPR033949">
    <property type="entry name" value="CobQ_GATase1"/>
</dbReference>
<sequence length="553" mass="57215">MSGGLLVAGTTSDAGKSVVTAGLCRWLRRRGVRVAPFKAQNMSNNSVVAVGADGRGGEIGRAQAMQAAACGLAPDVRFNPVLLKPGGDMTSQVVLLGHAVGTAAGRDYRAWKPRLAGPVFDTYAALRREYDVVVCEGAGSPAEINLRADDFVNLGLARRMNLPAVVVGDIDRGGVFASFFGTLALLAAADQAHVAGFVVNKFRGHRDLLRPGLDALAGLTGRPVLGVLPYAPDLWLDGEDSLAHGAVLGRPAPPRGTQWLRVAVVRLPRISNATDAEALAAEPGVRVRLTTDPAEVADADLVVLPGTKATVADLDWLRRTGLADAVVAHARAGRPLLGLCGGFQMLGRRIHDDVESGRGTVDGLGLLPLDTTFAADKTVRRAAGTAFGGVPVAGYEIHHGRVTAAAEGLAPLLLDAARGPEGARVGNVLGTHWHGAFESDDFRRAFLTDAARAAGRAGFAVAPDTRFGAAREATLDLLGDLVEEHLDTAALWRLIDGGPPRDLPFVPPGAPDIPATATPDAAGPGRFGRPGTAAAGGDAEVSDAVPDADRAAR</sequence>
<dbReference type="Gene3D" id="3.40.50.880">
    <property type="match status" value="1"/>
</dbReference>
<dbReference type="CDD" id="cd01750">
    <property type="entry name" value="GATase1_CobQ"/>
    <property type="match status" value="1"/>
</dbReference>
<feature type="active site" evidence="4">
    <location>
        <position position="434"/>
    </location>
</feature>
<name>A0A8J3F9F4_9ACTN</name>
<dbReference type="InterPro" id="IPR047045">
    <property type="entry name" value="CobQ_N"/>
</dbReference>
<reference evidence="8" key="1">
    <citation type="journal article" date="2014" name="Int. J. Syst. Evol. Microbiol.">
        <title>Complete genome sequence of Corynebacterium casei LMG S-19264T (=DSM 44701T), isolated from a smear-ripened cheese.</title>
        <authorList>
            <consortium name="US DOE Joint Genome Institute (JGI-PGF)"/>
            <person name="Walter F."/>
            <person name="Albersmeier A."/>
            <person name="Kalinowski J."/>
            <person name="Ruckert C."/>
        </authorList>
    </citation>
    <scope>NUCLEOTIDE SEQUENCE</scope>
    <source>
        <strain evidence="8">JCM 3090</strain>
    </source>
</reference>
<protein>
    <recommendedName>
        <fullName evidence="4">Cobyric acid synthase</fullName>
    </recommendedName>
</protein>
<dbReference type="CDD" id="cd05389">
    <property type="entry name" value="CobQ_N"/>
    <property type="match status" value="1"/>
</dbReference>
<evidence type="ECO:0000259" key="6">
    <source>
        <dbReference type="Pfam" id="PF01656"/>
    </source>
</evidence>
<dbReference type="RefSeq" id="WP_189170179.1">
    <property type="nucleotide sequence ID" value="NZ_BMQB01000004.1"/>
</dbReference>
<accession>A0A8J3F9F4</accession>
<comment type="pathway">
    <text evidence="1 4">Cofactor biosynthesis; adenosylcobalamin biosynthesis.</text>
</comment>
<feature type="active site" description="Nucleophile" evidence="4">
    <location>
        <position position="340"/>
    </location>
</feature>
<comment type="function">
    <text evidence="4">Catalyzes amidations at positions B, D, E, and G on adenosylcobyrinic A,C-diamide. NH(2) groups are provided by glutamine, and one molecule of ATP is hydrogenolyzed for each amidation.</text>
</comment>
<evidence type="ECO:0000313" key="8">
    <source>
        <dbReference type="EMBL" id="GGJ93526.1"/>
    </source>
</evidence>
<reference evidence="8" key="2">
    <citation type="submission" date="2020-09" db="EMBL/GenBank/DDBJ databases">
        <authorList>
            <person name="Sun Q."/>
            <person name="Ohkuma M."/>
        </authorList>
    </citation>
    <scope>NUCLEOTIDE SEQUENCE</scope>
    <source>
        <strain evidence="8">JCM 3090</strain>
    </source>
</reference>
<feature type="domain" description="CobQ/CobB/MinD/ParA nucleotide binding" evidence="6">
    <location>
        <begin position="6"/>
        <end position="234"/>
    </location>
</feature>
<dbReference type="GO" id="GO:0015420">
    <property type="term" value="F:ABC-type vitamin B12 transporter activity"/>
    <property type="evidence" value="ECO:0007669"/>
    <property type="project" value="UniProtKB-UniRule"/>
</dbReference>
<feature type="domain" description="CobB/CobQ-like glutamine amidotransferase" evidence="7">
    <location>
        <begin position="261"/>
        <end position="441"/>
    </location>
</feature>
<evidence type="ECO:0000256" key="1">
    <source>
        <dbReference type="ARBA" id="ARBA00004953"/>
    </source>
</evidence>
<dbReference type="Pfam" id="PF01656">
    <property type="entry name" value="CbiA"/>
    <property type="match status" value="1"/>
</dbReference>
<keyword evidence="3 4" id="KW-0315">Glutamine amidotransferase</keyword>
<dbReference type="SUPFAM" id="SSF52540">
    <property type="entry name" value="P-loop containing nucleoside triphosphate hydrolases"/>
    <property type="match status" value="1"/>
</dbReference>
<feature type="compositionally biased region" description="Low complexity" evidence="5">
    <location>
        <begin position="512"/>
        <end position="524"/>
    </location>
</feature>
<dbReference type="PANTHER" id="PTHR21343:SF1">
    <property type="entry name" value="COBYRIC ACID SYNTHASE"/>
    <property type="match status" value="1"/>
</dbReference>
<dbReference type="InterPro" id="IPR002586">
    <property type="entry name" value="CobQ/CobB/MinD/ParA_Nub-bd_dom"/>
</dbReference>
<keyword evidence="2 4" id="KW-0169">Cobalamin biosynthesis</keyword>
<evidence type="ECO:0000256" key="4">
    <source>
        <dbReference type="HAMAP-Rule" id="MF_00028"/>
    </source>
</evidence>
<comment type="similarity">
    <text evidence="4">Belongs to the CobB/CobQ family. CobQ subfamily.</text>
</comment>
<proteinExistence type="inferred from homology"/>
<evidence type="ECO:0000256" key="2">
    <source>
        <dbReference type="ARBA" id="ARBA00022573"/>
    </source>
</evidence>
<dbReference type="InterPro" id="IPR027417">
    <property type="entry name" value="P-loop_NTPase"/>
</dbReference>
<evidence type="ECO:0000256" key="3">
    <source>
        <dbReference type="ARBA" id="ARBA00022962"/>
    </source>
</evidence>
<dbReference type="GO" id="GO:0003824">
    <property type="term" value="F:catalytic activity"/>
    <property type="evidence" value="ECO:0007669"/>
    <property type="project" value="InterPro"/>
</dbReference>
<evidence type="ECO:0000313" key="9">
    <source>
        <dbReference type="Proteomes" id="UP000649739"/>
    </source>
</evidence>
<dbReference type="EMBL" id="BMQB01000004">
    <property type="protein sequence ID" value="GGJ93526.1"/>
    <property type="molecule type" value="Genomic_DNA"/>
</dbReference>
<dbReference type="NCBIfam" id="NF001989">
    <property type="entry name" value="PRK00784.1"/>
    <property type="match status" value="1"/>
</dbReference>
<dbReference type="AlphaFoldDB" id="A0A8J3F9F4"/>
<dbReference type="InterPro" id="IPR004459">
    <property type="entry name" value="CobQ_synth"/>
</dbReference>
<dbReference type="GO" id="GO:0009236">
    <property type="term" value="P:cobalamin biosynthetic process"/>
    <property type="evidence" value="ECO:0007669"/>
    <property type="project" value="UniProtKB-UniRule"/>
</dbReference>
<dbReference type="SUPFAM" id="SSF52317">
    <property type="entry name" value="Class I glutamine amidotransferase-like"/>
    <property type="match status" value="1"/>
</dbReference>
<dbReference type="Proteomes" id="UP000649739">
    <property type="component" value="Unassembled WGS sequence"/>
</dbReference>
<dbReference type="Gene3D" id="3.40.50.300">
    <property type="entry name" value="P-loop containing nucleotide triphosphate hydrolases"/>
    <property type="match status" value="1"/>
</dbReference>
<dbReference type="InterPro" id="IPR029062">
    <property type="entry name" value="Class_I_gatase-like"/>
</dbReference>
<dbReference type="Pfam" id="PF07685">
    <property type="entry name" value="GATase_3"/>
    <property type="match status" value="1"/>
</dbReference>
<organism evidence="8 9">
    <name type="scientific">Pilimelia anulata</name>
    <dbReference type="NCBI Taxonomy" id="53371"/>
    <lineage>
        <taxon>Bacteria</taxon>
        <taxon>Bacillati</taxon>
        <taxon>Actinomycetota</taxon>
        <taxon>Actinomycetes</taxon>
        <taxon>Micromonosporales</taxon>
        <taxon>Micromonosporaceae</taxon>
        <taxon>Pilimelia</taxon>
    </lineage>
</organism>
<dbReference type="PROSITE" id="PS51273">
    <property type="entry name" value="GATASE_TYPE_1"/>
    <property type="match status" value="1"/>
</dbReference>
<comment type="caution">
    <text evidence="8">The sequence shown here is derived from an EMBL/GenBank/DDBJ whole genome shotgun (WGS) entry which is preliminary data.</text>
</comment>